<evidence type="ECO:0000313" key="2">
    <source>
        <dbReference type="EMBL" id="RZO21137.1"/>
    </source>
</evidence>
<proteinExistence type="predicted"/>
<dbReference type="EMBL" id="SHBP01000002">
    <property type="protein sequence ID" value="RZO21137.1"/>
    <property type="molecule type" value="Genomic_DNA"/>
</dbReference>
<dbReference type="Pfam" id="PF09842">
    <property type="entry name" value="DUF2069"/>
    <property type="match status" value="1"/>
</dbReference>
<feature type="transmembrane region" description="Helical" evidence="1">
    <location>
        <begin position="37"/>
        <end position="54"/>
    </location>
</feature>
<organism evidence="2 3">
    <name type="scientific">SAR92 clade bacterium</name>
    <dbReference type="NCBI Taxonomy" id="2315479"/>
    <lineage>
        <taxon>Bacteria</taxon>
        <taxon>Pseudomonadati</taxon>
        <taxon>Pseudomonadota</taxon>
        <taxon>Gammaproteobacteria</taxon>
        <taxon>Cellvibrionales</taxon>
        <taxon>Porticoccaceae</taxon>
        <taxon>SAR92 clade</taxon>
    </lineage>
</organism>
<dbReference type="AlphaFoldDB" id="A0A520MIZ1"/>
<gene>
    <name evidence="2" type="ORF">EVB03_02620</name>
</gene>
<keyword evidence="1" id="KW-0812">Transmembrane</keyword>
<dbReference type="InterPro" id="IPR018643">
    <property type="entry name" value="DUF2069_membrane"/>
</dbReference>
<feature type="transmembrane region" description="Helical" evidence="1">
    <location>
        <begin position="61"/>
        <end position="77"/>
    </location>
</feature>
<keyword evidence="1" id="KW-0472">Membrane</keyword>
<comment type="caution">
    <text evidence="2">The sequence shown here is derived from an EMBL/GenBank/DDBJ whole genome shotgun (WGS) entry which is preliminary data.</text>
</comment>
<feature type="transmembrane region" description="Helical" evidence="1">
    <location>
        <begin position="89"/>
        <end position="108"/>
    </location>
</feature>
<accession>A0A520MIZ1</accession>
<name>A0A520MIZ1_9GAMM</name>
<evidence type="ECO:0000256" key="1">
    <source>
        <dbReference type="SAM" id="Phobius"/>
    </source>
</evidence>
<feature type="transmembrane region" description="Helical" evidence="1">
    <location>
        <begin position="12"/>
        <end position="31"/>
    </location>
</feature>
<reference evidence="2 3" key="1">
    <citation type="submission" date="2019-02" db="EMBL/GenBank/DDBJ databases">
        <title>Prokaryotic population dynamics and viral predation in marine succession experiment using metagenomics: the confinement effect.</title>
        <authorList>
            <person name="Haro-Moreno J.M."/>
            <person name="Rodriguez-Valera F."/>
            <person name="Lopez-Perez M."/>
        </authorList>
    </citation>
    <scope>NUCLEOTIDE SEQUENCE [LARGE SCALE GENOMIC DNA]</scope>
    <source>
        <strain evidence="2">MED-G170</strain>
    </source>
</reference>
<dbReference type="Proteomes" id="UP000315889">
    <property type="component" value="Unassembled WGS sequence"/>
</dbReference>
<sequence length="114" mass="12782">MTVEQKIASAKLATRASFFILLLILTINLWVKGEPIIAYPFTLLPLIVFIPGIIEGGIRTLIWVCFVMLPFFVAAIWKVSGPEPQNLDFIELILVVILFSAATINARLRQKNNL</sequence>
<evidence type="ECO:0000313" key="3">
    <source>
        <dbReference type="Proteomes" id="UP000315889"/>
    </source>
</evidence>
<keyword evidence="1" id="KW-1133">Transmembrane helix</keyword>
<protein>
    <submittedName>
        <fullName evidence="2">DUF2069 domain-containing protein</fullName>
    </submittedName>
</protein>